<feature type="domain" description="Mur ligase C-terminal" evidence="9">
    <location>
        <begin position="329"/>
        <end position="438"/>
    </location>
</feature>
<dbReference type="GO" id="GO:0008764">
    <property type="term" value="F:UDP-N-acetylmuramoylalanine-D-glutamate ligase activity"/>
    <property type="evidence" value="ECO:0007669"/>
    <property type="project" value="UniProtKB-UniRule"/>
</dbReference>
<name>A0A1H4B6Q0_9RHOB</name>
<evidence type="ECO:0000256" key="8">
    <source>
        <dbReference type="RuleBase" id="RU003664"/>
    </source>
</evidence>
<dbReference type="EC" id="6.3.2.9" evidence="7 8"/>
<dbReference type="GO" id="GO:0009252">
    <property type="term" value="P:peptidoglycan biosynthetic process"/>
    <property type="evidence" value="ECO:0007669"/>
    <property type="project" value="UniProtKB-UniRule"/>
</dbReference>
<keyword evidence="5 7" id="KW-0547">Nucleotide-binding</keyword>
<gene>
    <name evidence="7" type="primary">murD</name>
    <name evidence="11" type="ORF">SAMN05444370_10553</name>
</gene>
<evidence type="ECO:0000256" key="3">
    <source>
        <dbReference type="ARBA" id="ARBA00022490"/>
    </source>
</evidence>
<organism evidence="11 12">
    <name type="scientific">Rubrimonas cliftonensis</name>
    <dbReference type="NCBI Taxonomy" id="89524"/>
    <lineage>
        <taxon>Bacteria</taxon>
        <taxon>Pseudomonadati</taxon>
        <taxon>Pseudomonadota</taxon>
        <taxon>Alphaproteobacteria</taxon>
        <taxon>Rhodobacterales</taxon>
        <taxon>Paracoccaceae</taxon>
        <taxon>Rubrimonas</taxon>
    </lineage>
</organism>
<proteinExistence type="inferred from homology"/>
<dbReference type="GO" id="GO:0071555">
    <property type="term" value="P:cell wall organization"/>
    <property type="evidence" value="ECO:0007669"/>
    <property type="project" value="UniProtKB-KW"/>
</dbReference>
<feature type="domain" description="Mur ligase central" evidence="10">
    <location>
        <begin position="121"/>
        <end position="307"/>
    </location>
</feature>
<keyword evidence="7 8" id="KW-0133">Cell shape</keyword>
<dbReference type="RefSeq" id="WP_093252857.1">
    <property type="nucleotide sequence ID" value="NZ_FNQM01000005.1"/>
</dbReference>
<dbReference type="STRING" id="89524.SAMN05444370_10553"/>
<dbReference type="InterPro" id="IPR005762">
    <property type="entry name" value="MurD"/>
</dbReference>
<comment type="pathway">
    <text evidence="2 7 8">Cell wall biogenesis; peptidoglycan biosynthesis.</text>
</comment>
<dbReference type="InterPro" id="IPR036615">
    <property type="entry name" value="Mur_ligase_C_dom_sf"/>
</dbReference>
<keyword evidence="7 8" id="KW-0132">Cell division</keyword>
<reference evidence="11 12" key="1">
    <citation type="submission" date="2016-10" db="EMBL/GenBank/DDBJ databases">
        <authorList>
            <person name="de Groot N.N."/>
        </authorList>
    </citation>
    <scope>NUCLEOTIDE SEQUENCE [LARGE SCALE GENOMIC DNA]</scope>
    <source>
        <strain evidence="11 12">DSM 15345</strain>
    </source>
</reference>
<dbReference type="AlphaFoldDB" id="A0A1H4B6Q0"/>
<dbReference type="PANTHER" id="PTHR43692:SF1">
    <property type="entry name" value="UDP-N-ACETYLMURAMOYLALANINE--D-GLUTAMATE LIGASE"/>
    <property type="match status" value="1"/>
</dbReference>
<evidence type="ECO:0000256" key="5">
    <source>
        <dbReference type="ARBA" id="ARBA00022741"/>
    </source>
</evidence>
<dbReference type="GO" id="GO:0008360">
    <property type="term" value="P:regulation of cell shape"/>
    <property type="evidence" value="ECO:0007669"/>
    <property type="project" value="UniProtKB-KW"/>
</dbReference>
<dbReference type="UniPathway" id="UPA00219"/>
<evidence type="ECO:0000313" key="12">
    <source>
        <dbReference type="Proteomes" id="UP000198703"/>
    </source>
</evidence>
<dbReference type="GO" id="GO:0005737">
    <property type="term" value="C:cytoplasm"/>
    <property type="evidence" value="ECO:0007669"/>
    <property type="project" value="UniProtKB-SubCell"/>
</dbReference>
<accession>A0A1H4B6Q0</accession>
<dbReference type="InterPro" id="IPR013221">
    <property type="entry name" value="Mur_ligase_cen"/>
</dbReference>
<comment type="function">
    <text evidence="7 8">Cell wall formation. Catalyzes the addition of glutamate to the nucleotide precursor UDP-N-acetylmuramoyl-L-alanine (UMA).</text>
</comment>
<evidence type="ECO:0000313" key="11">
    <source>
        <dbReference type="EMBL" id="SEA43955.1"/>
    </source>
</evidence>
<evidence type="ECO:0000256" key="4">
    <source>
        <dbReference type="ARBA" id="ARBA00022598"/>
    </source>
</evidence>
<keyword evidence="3 7" id="KW-0963">Cytoplasm</keyword>
<evidence type="ECO:0000256" key="2">
    <source>
        <dbReference type="ARBA" id="ARBA00004752"/>
    </source>
</evidence>
<comment type="subcellular location">
    <subcellularLocation>
        <location evidence="1 7 8">Cytoplasm</location>
    </subcellularLocation>
</comment>
<dbReference type="InterPro" id="IPR004101">
    <property type="entry name" value="Mur_ligase_C"/>
</dbReference>
<dbReference type="Gene3D" id="3.40.50.720">
    <property type="entry name" value="NAD(P)-binding Rossmann-like Domain"/>
    <property type="match status" value="1"/>
</dbReference>
<sequence>MIAVRGYEGRRVGVLGMGRSGLATARALAAGQATPVCWDDGEAGRAAAEAEGFAVEDLAREGPWRKGMGLLVVSPGVPHLYPAPHPAVAQAQAAGAQLDNDVGLFFRGMAMTDAEARVVAVTGSNGKSTTTALIAHILRGAGRPVQMGGNIGRGVLDLDPLADGETVVLELSSYQLELARALAPDVAVFLNLSPDHLDRHGGEGGYFAAKRRLFELGAPSACVIGVDDRHGRFLAAQSREADPEGARLIEIASGARLRGPGWSVFMNRAFLTERRRGEQAAALDLRACPGLIGAHNHQNACAAYGAARVLGLGPKAIEAGLRSFPGLPHRLQLLGERNGVRFVNDSKATNADAAEKALLSFERVRWIAGGVPKEGGIAPLAPLFGRVAKAYLIGQAAQDFAAALGATPHELCGDLATAVARAATEAEPGDVVLLSPACASFDQFRDFEARGEAFAALAQAVVAEPDGGQTDGEEGPR</sequence>
<dbReference type="Pfam" id="PF02875">
    <property type="entry name" value="Mur_ligase_C"/>
    <property type="match status" value="1"/>
</dbReference>
<dbReference type="SUPFAM" id="SSF53623">
    <property type="entry name" value="MurD-like peptide ligases, catalytic domain"/>
    <property type="match status" value="1"/>
</dbReference>
<keyword evidence="12" id="KW-1185">Reference proteome</keyword>
<evidence type="ECO:0000256" key="6">
    <source>
        <dbReference type="ARBA" id="ARBA00022840"/>
    </source>
</evidence>
<dbReference type="Proteomes" id="UP000198703">
    <property type="component" value="Unassembled WGS sequence"/>
</dbReference>
<keyword evidence="7 8" id="KW-0573">Peptidoglycan synthesis</keyword>
<dbReference type="GO" id="GO:0051301">
    <property type="term" value="P:cell division"/>
    <property type="evidence" value="ECO:0007669"/>
    <property type="project" value="UniProtKB-KW"/>
</dbReference>
<evidence type="ECO:0000259" key="10">
    <source>
        <dbReference type="Pfam" id="PF08245"/>
    </source>
</evidence>
<dbReference type="EMBL" id="FNQM01000005">
    <property type="protein sequence ID" value="SEA43955.1"/>
    <property type="molecule type" value="Genomic_DNA"/>
</dbReference>
<dbReference type="HAMAP" id="MF_00639">
    <property type="entry name" value="MurD"/>
    <property type="match status" value="1"/>
</dbReference>
<keyword evidence="7 8" id="KW-0961">Cell wall biogenesis/degradation</keyword>
<dbReference type="Gene3D" id="3.40.1190.10">
    <property type="entry name" value="Mur-like, catalytic domain"/>
    <property type="match status" value="1"/>
</dbReference>
<comment type="similarity">
    <text evidence="7">Belongs to the MurCDEF family.</text>
</comment>
<feature type="binding site" evidence="7">
    <location>
        <begin position="123"/>
        <end position="129"/>
    </location>
    <ligand>
        <name>ATP</name>
        <dbReference type="ChEBI" id="CHEBI:30616"/>
    </ligand>
</feature>
<evidence type="ECO:0000259" key="9">
    <source>
        <dbReference type="Pfam" id="PF02875"/>
    </source>
</evidence>
<keyword evidence="6 7" id="KW-0067">ATP-binding</keyword>
<dbReference type="GO" id="GO:0005524">
    <property type="term" value="F:ATP binding"/>
    <property type="evidence" value="ECO:0007669"/>
    <property type="project" value="UniProtKB-UniRule"/>
</dbReference>
<evidence type="ECO:0000256" key="1">
    <source>
        <dbReference type="ARBA" id="ARBA00004496"/>
    </source>
</evidence>
<dbReference type="InterPro" id="IPR036565">
    <property type="entry name" value="Mur-like_cat_sf"/>
</dbReference>
<dbReference type="Pfam" id="PF08245">
    <property type="entry name" value="Mur_ligase_M"/>
    <property type="match status" value="1"/>
</dbReference>
<dbReference type="OrthoDB" id="9809796at2"/>
<dbReference type="Gene3D" id="3.90.190.20">
    <property type="entry name" value="Mur ligase, C-terminal domain"/>
    <property type="match status" value="1"/>
</dbReference>
<evidence type="ECO:0000256" key="7">
    <source>
        <dbReference type="HAMAP-Rule" id="MF_00639"/>
    </source>
</evidence>
<keyword evidence="7 8" id="KW-0131">Cell cycle</keyword>
<protein>
    <recommendedName>
        <fullName evidence="7 8">UDP-N-acetylmuramoylalanine--D-glutamate ligase</fullName>
        <ecNumber evidence="7 8">6.3.2.9</ecNumber>
    </recommendedName>
    <alternativeName>
        <fullName evidence="7">D-glutamic acid-adding enzyme</fullName>
    </alternativeName>
    <alternativeName>
        <fullName evidence="7">UDP-N-acetylmuramoyl-L-alanyl-D-glutamate synthetase</fullName>
    </alternativeName>
</protein>
<comment type="catalytic activity">
    <reaction evidence="7 8">
        <text>UDP-N-acetyl-alpha-D-muramoyl-L-alanine + D-glutamate + ATP = UDP-N-acetyl-alpha-D-muramoyl-L-alanyl-D-glutamate + ADP + phosphate + H(+)</text>
        <dbReference type="Rhea" id="RHEA:16429"/>
        <dbReference type="ChEBI" id="CHEBI:15378"/>
        <dbReference type="ChEBI" id="CHEBI:29986"/>
        <dbReference type="ChEBI" id="CHEBI:30616"/>
        <dbReference type="ChEBI" id="CHEBI:43474"/>
        <dbReference type="ChEBI" id="CHEBI:83898"/>
        <dbReference type="ChEBI" id="CHEBI:83900"/>
        <dbReference type="ChEBI" id="CHEBI:456216"/>
        <dbReference type="EC" id="6.3.2.9"/>
    </reaction>
</comment>
<dbReference type="SUPFAM" id="SSF53244">
    <property type="entry name" value="MurD-like peptide ligases, peptide-binding domain"/>
    <property type="match status" value="1"/>
</dbReference>
<dbReference type="SUPFAM" id="SSF51984">
    <property type="entry name" value="MurCD N-terminal domain"/>
    <property type="match status" value="1"/>
</dbReference>
<dbReference type="PANTHER" id="PTHR43692">
    <property type="entry name" value="UDP-N-ACETYLMURAMOYLALANINE--D-GLUTAMATE LIGASE"/>
    <property type="match status" value="1"/>
</dbReference>
<keyword evidence="4 7" id="KW-0436">Ligase</keyword>
<dbReference type="NCBIfam" id="TIGR01087">
    <property type="entry name" value="murD"/>
    <property type="match status" value="1"/>
</dbReference>